<dbReference type="Gene3D" id="3.40.50.970">
    <property type="match status" value="1"/>
</dbReference>
<sequence>MELVATRDGFGIGLVELGEKNNQVVVLCGDLADSTRAAKFREKFPRRFIEMGIQEQNMANVAVGLALAGKIPFVSTYAVFTPGRNWDQIRISGAYNKANVKYAGAHAGISVGPDGATHQALEDIALMRVLPCMTVLVPCDAEETRKVVHVAASVQGPVYFRFGRTATPAFTTTDTPFNIGKAQVFRDGSDVAIIGAGPIVHTALAAADRLIEQDISCRVINNPSVKPLDEETIERAARECGAVVTCEEHQCAGGMGSAVAEFLAQTFPVPQIFIGMRDSFGESGQPEELLKKYRMDTDA</sequence>
<dbReference type="InterPro" id="IPR020826">
    <property type="entry name" value="Transketolase_BS"/>
</dbReference>
<accession>A0A2M6WY93</accession>
<reference evidence="7" key="1">
    <citation type="submission" date="2017-09" db="EMBL/GenBank/DDBJ databases">
        <title>Depth-based differentiation of microbial function through sediment-hosted aquifers and enrichment of novel symbionts in the deep terrestrial subsurface.</title>
        <authorList>
            <person name="Probst A.J."/>
            <person name="Ladd B."/>
            <person name="Jarett J.K."/>
            <person name="Geller-Mcgrath D.E."/>
            <person name="Sieber C.M.K."/>
            <person name="Emerson J.B."/>
            <person name="Anantharaman K."/>
            <person name="Thomas B.C."/>
            <person name="Malmstrom R."/>
            <person name="Stieglmeier M."/>
            <person name="Klingl A."/>
            <person name="Woyke T."/>
            <person name="Ryan C.M."/>
            <person name="Banfield J.F."/>
        </authorList>
    </citation>
    <scope>NUCLEOTIDE SEQUENCE [LARGE SCALE GENOMIC DNA]</scope>
</reference>
<dbReference type="SMART" id="SM00861">
    <property type="entry name" value="Transket_pyr"/>
    <property type="match status" value="1"/>
</dbReference>
<comment type="similarity">
    <text evidence="2">Belongs to the transketolase family.</text>
</comment>
<protein>
    <submittedName>
        <fullName evidence="6">Transketolase</fullName>
    </submittedName>
</protein>
<dbReference type="Proteomes" id="UP000230731">
    <property type="component" value="Unassembled WGS sequence"/>
</dbReference>
<dbReference type="CDD" id="cd07033">
    <property type="entry name" value="TPP_PYR_DXS_TK_like"/>
    <property type="match status" value="1"/>
</dbReference>
<dbReference type="InterPro" id="IPR051157">
    <property type="entry name" value="PDH/Transketolase"/>
</dbReference>
<evidence type="ECO:0000259" key="5">
    <source>
        <dbReference type="SMART" id="SM00861"/>
    </source>
</evidence>
<comment type="cofactor">
    <cofactor evidence="1">
        <name>thiamine diphosphate</name>
        <dbReference type="ChEBI" id="CHEBI:58937"/>
    </cofactor>
</comment>
<name>A0A2M6WY93_9BACT</name>
<dbReference type="Gene3D" id="3.40.50.920">
    <property type="match status" value="1"/>
</dbReference>
<dbReference type="PROSITE" id="PS00802">
    <property type="entry name" value="TRANSKETOLASE_2"/>
    <property type="match status" value="1"/>
</dbReference>
<dbReference type="PANTHER" id="PTHR43825">
    <property type="entry name" value="PYRUVATE DEHYDROGENASE E1 COMPONENT"/>
    <property type="match status" value="1"/>
</dbReference>
<dbReference type="FunFam" id="3.40.50.970:FF:000129">
    <property type="entry name" value="Transketolase"/>
    <property type="match status" value="1"/>
</dbReference>
<feature type="domain" description="Transketolase-like pyrimidine-binding" evidence="5">
    <location>
        <begin position="4"/>
        <end position="169"/>
    </location>
</feature>
<evidence type="ECO:0000256" key="2">
    <source>
        <dbReference type="ARBA" id="ARBA00007131"/>
    </source>
</evidence>
<gene>
    <name evidence="6" type="ORF">COT71_04555</name>
</gene>
<dbReference type="EMBL" id="PEZP01000049">
    <property type="protein sequence ID" value="PIT97731.1"/>
    <property type="molecule type" value="Genomic_DNA"/>
</dbReference>
<dbReference type="Pfam" id="PF02779">
    <property type="entry name" value="Transket_pyr"/>
    <property type="match status" value="1"/>
</dbReference>
<evidence type="ECO:0000256" key="4">
    <source>
        <dbReference type="ARBA" id="ARBA00023052"/>
    </source>
</evidence>
<feature type="non-terminal residue" evidence="6">
    <location>
        <position position="299"/>
    </location>
</feature>
<comment type="caution">
    <text evidence="6">The sequence shown here is derived from an EMBL/GenBank/DDBJ whole genome shotgun (WGS) entry which is preliminary data.</text>
</comment>
<dbReference type="SUPFAM" id="SSF52922">
    <property type="entry name" value="TK C-terminal domain-like"/>
    <property type="match status" value="1"/>
</dbReference>
<dbReference type="AlphaFoldDB" id="A0A2M6WY93"/>
<dbReference type="InterPro" id="IPR009014">
    <property type="entry name" value="Transketo_C/PFOR_II"/>
</dbReference>
<evidence type="ECO:0000313" key="7">
    <source>
        <dbReference type="Proteomes" id="UP000230731"/>
    </source>
</evidence>
<keyword evidence="4" id="KW-0786">Thiamine pyrophosphate</keyword>
<dbReference type="InterPro" id="IPR033248">
    <property type="entry name" value="Transketolase_C"/>
</dbReference>
<dbReference type="SUPFAM" id="SSF52518">
    <property type="entry name" value="Thiamin diphosphate-binding fold (THDP-binding)"/>
    <property type="match status" value="1"/>
</dbReference>
<dbReference type="InterPro" id="IPR005475">
    <property type="entry name" value="Transketolase-like_Pyr-bd"/>
</dbReference>
<evidence type="ECO:0000313" key="6">
    <source>
        <dbReference type="EMBL" id="PIT97731.1"/>
    </source>
</evidence>
<organism evidence="6 7">
    <name type="scientific">Candidatus Andersenbacteria bacterium CG10_big_fil_rev_8_21_14_0_10_54_11</name>
    <dbReference type="NCBI Taxonomy" id="1974485"/>
    <lineage>
        <taxon>Bacteria</taxon>
        <taxon>Candidatus Anderseniibacteriota</taxon>
    </lineage>
</organism>
<dbReference type="GO" id="GO:0016740">
    <property type="term" value="F:transferase activity"/>
    <property type="evidence" value="ECO:0007669"/>
    <property type="project" value="UniProtKB-KW"/>
</dbReference>
<evidence type="ECO:0000256" key="3">
    <source>
        <dbReference type="ARBA" id="ARBA00022679"/>
    </source>
</evidence>
<keyword evidence="3" id="KW-0808">Transferase</keyword>
<dbReference type="InterPro" id="IPR029061">
    <property type="entry name" value="THDP-binding"/>
</dbReference>
<proteinExistence type="inferred from homology"/>
<evidence type="ECO:0000256" key="1">
    <source>
        <dbReference type="ARBA" id="ARBA00001964"/>
    </source>
</evidence>
<dbReference type="Pfam" id="PF02780">
    <property type="entry name" value="Transketolase_C"/>
    <property type="match status" value="1"/>
</dbReference>
<dbReference type="PANTHER" id="PTHR43825:SF1">
    <property type="entry name" value="TRANSKETOLASE-LIKE PYRIMIDINE-BINDING DOMAIN-CONTAINING PROTEIN"/>
    <property type="match status" value="1"/>
</dbReference>